<feature type="region of interest" description="Disordered" evidence="1">
    <location>
        <begin position="1"/>
        <end position="61"/>
    </location>
</feature>
<protein>
    <submittedName>
        <fullName evidence="2">Uncharacterized protein</fullName>
    </submittedName>
</protein>
<dbReference type="Pfam" id="PF17963">
    <property type="entry name" value="Big_9"/>
    <property type="match status" value="2"/>
</dbReference>
<sequence length="302" mass="31403">SDSAASGNRDDDSEAVDVGTQEVAGSGDSQASQEPQGESDSSEPANSQGTPQSLENPNEVNNEMAAPLALLDTQDEAVVETEQITTAIEVLAEPVEELLPFDNPPVTQPDTLDITDSAPIEISSLLLSNDDDPDSSEPLNVISASGGTGSLEVDENSVTYYPDQALLLSLGVGQTDTQLVTYEVESGGLHATGTLTVTYIGENEAPVLQSESAAISEDTLLELHVLDNATDSDTQDSLTIAGLDISNLTGTVEISADAQFLIYSPPQDMDSGTRTEVFSYLVSDGTATSTATVTITVTGVND</sequence>
<feature type="compositionally biased region" description="Polar residues" evidence="1">
    <location>
        <begin position="27"/>
        <end position="61"/>
    </location>
</feature>
<dbReference type="NCBIfam" id="TIGR01965">
    <property type="entry name" value="VCBS_repeat"/>
    <property type="match status" value="1"/>
</dbReference>
<feature type="non-terminal residue" evidence="2">
    <location>
        <position position="302"/>
    </location>
</feature>
<accession>A0A382TF80</accession>
<evidence type="ECO:0000256" key="1">
    <source>
        <dbReference type="SAM" id="MobiDB-lite"/>
    </source>
</evidence>
<feature type="non-terminal residue" evidence="2">
    <location>
        <position position="1"/>
    </location>
</feature>
<proteinExistence type="predicted"/>
<gene>
    <name evidence="2" type="ORF">METZ01_LOCUS373289</name>
</gene>
<reference evidence="2" key="1">
    <citation type="submission" date="2018-05" db="EMBL/GenBank/DDBJ databases">
        <authorList>
            <person name="Lanie J.A."/>
            <person name="Ng W.-L."/>
            <person name="Kazmierczak K.M."/>
            <person name="Andrzejewski T.M."/>
            <person name="Davidsen T.M."/>
            <person name="Wayne K.J."/>
            <person name="Tettelin H."/>
            <person name="Glass J.I."/>
            <person name="Rusch D."/>
            <person name="Podicherti R."/>
            <person name="Tsui H.-C.T."/>
            <person name="Winkler M.E."/>
        </authorList>
    </citation>
    <scope>NUCLEOTIDE SEQUENCE</scope>
</reference>
<dbReference type="EMBL" id="UINC01135963">
    <property type="protein sequence ID" value="SVD20435.1"/>
    <property type="molecule type" value="Genomic_DNA"/>
</dbReference>
<dbReference type="InterPro" id="IPR010221">
    <property type="entry name" value="VCBS_dom"/>
</dbReference>
<dbReference type="AlphaFoldDB" id="A0A382TF80"/>
<evidence type="ECO:0000313" key="2">
    <source>
        <dbReference type="EMBL" id="SVD20435.1"/>
    </source>
</evidence>
<name>A0A382TF80_9ZZZZ</name>
<organism evidence="2">
    <name type="scientific">marine metagenome</name>
    <dbReference type="NCBI Taxonomy" id="408172"/>
    <lineage>
        <taxon>unclassified sequences</taxon>
        <taxon>metagenomes</taxon>
        <taxon>ecological metagenomes</taxon>
    </lineage>
</organism>